<dbReference type="InterPro" id="IPR042098">
    <property type="entry name" value="TauD-like_sf"/>
</dbReference>
<dbReference type="GO" id="GO:0005506">
    <property type="term" value="F:iron ion binding"/>
    <property type="evidence" value="ECO:0007669"/>
    <property type="project" value="InterPro"/>
</dbReference>
<evidence type="ECO:0000256" key="1">
    <source>
        <dbReference type="ARBA" id="ARBA00001954"/>
    </source>
</evidence>
<dbReference type="PANTHER" id="PTHR10696:SF51">
    <property type="entry name" value="TRIMETHYLLYSINE DIOXYGENASE, MITOCHONDRIAL"/>
    <property type="match status" value="1"/>
</dbReference>
<evidence type="ECO:0000256" key="14">
    <source>
        <dbReference type="ARBA" id="ARBA00046008"/>
    </source>
</evidence>
<dbReference type="FunFam" id="3.60.130.10:FF:000001">
    <property type="entry name" value="Trimethyllysine dioxygenase, mitochondrial"/>
    <property type="match status" value="1"/>
</dbReference>
<dbReference type="Pfam" id="PF02668">
    <property type="entry name" value="TauD"/>
    <property type="match status" value="1"/>
</dbReference>
<feature type="domain" description="TauD/TfdA-like" evidence="17">
    <location>
        <begin position="207"/>
        <end position="448"/>
    </location>
</feature>
<protein>
    <recommendedName>
        <fullName evidence="16">Trimethyllysine dioxygenase</fullName>
        <ecNumber evidence="5">1.14.11.8</ecNumber>
    </recommendedName>
    <alternativeName>
        <fullName evidence="12">Epsilon-trimethyllysine 2-oxoglutarate dioxygenase</fullName>
    </alternativeName>
    <alternativeName>
        <fullName evidence="11">TML hydroxylase</fullName>
    </alternativeName>
    <alternativeName>
        <fullName evidence="13">TML-alpha-ketoglutarate dioxygenase</fullName>
    </alternativeName>
</protein>
<keyword evidence="6" id="KW-0479">Metal-binding</keyword>
<organism evidence="19 20">
    <name type="scientific">Aureobasidium pullulans</name>
    <name type="common">Black yeast</name>
    <name type="synonym">Pullularia pullulans</name>
    <dbReference type="NCBI Taxonomy" id="5580"/>
    <lineage>
        <taxon>Eukaryota</taxon>
        <taxon>Fungi</taxon>
        <taxon>Dikarya</taxon>
        <taxon>Ascomycota</taxon>
        <taxon>Pezizomycotina</taxon>
        <taxon>Dothideomycetes</taxon>
        <taxon>Dothideomycetidae</taxon>
        <taxon>Dothideales</taxon>
        <taxon>Saccotheciaceae</taxon>
        <taxon>Aureobasidium</taxon>
    </lineage>
</organism>
<dbReference type="PANTHER" id="PTHR10696">
    <property type="entry name" value="GAMMA-BUTYROBETAINE HYDROXYLASE-RELATED"/>
    <property type="match status" value="1"/>
</dbReference>
<keyword evidence="8 19" id="KW-0223">Dioxygenase</keyword>
<dbReference type="GO" id="GO:0045329">
    <property type="term" value="P:carnitine biosynthetic process"/>
    <property type="evidence" value="ECO:0007669"/>
    <property type="project" value="UniProtKB-UniPathway"/>
</dbReference>
<keyword evidence="10" id="KW-0408">Iron</keyword>
<evidence type="ECO:0000259" key="18">
    <source>
        <dbReference type="Pfam" id="PF06155"/>
    </source>
</evidence>
<evidence type="ECO:0000256" key="6">
    <source>
        <dbReference type="ARBA" id="ARBA00022723"/>
    </source>
</evidence>
<name>A0A4S9T1A8_AURPU</name>
<evidence type="ECO:0000256" key="3">
    <source>
        <dbReference type="ARBA" id="ARBA00005022"/>
    </source>
</evidence>
<comment type="cofactor">
    <cofactor evidence="2">
        <name>L-ascorbate</name>
        <dbReference type="ChEBI" id="CHEBI:38290"/>
    </cofactor>
</comment>
<dbReference type="Proteomes" id="UP000308005">
    <property type="component" value="Unassembled WGS sequence"/>
</dbReference>
<reference evidence="19 20" key="1">
    <citation type="submission" date="2018-10" db="EMBL/GenBank/DDBJ databases">
        <title>Fifty Aureobasidium pullulans genomes reveal a recombining polyextremotolerant generalist.</title>
        <authorList>
            <person name="Gostincar C."/>
            <person name="Turk M."/>
            <person name="Zajc J."/>
            <person name="Gunde-Cimerman N."/>
        </authorList>
    </citation>
    <scope>NUCLEOTIDE SEQUENCE [LARGE SCALE GENOMIC DNA]</scope>
    <source>
        <strain evidence="19 20">EXF-3863</strain>
    </source>
</reference>
<evidence type="ECO:0000259" key="17">
    <source>
        <dbReference type="Pfam" id="PF02668"/>
    </source>
</evidence>
<evidence type="ECO:0000256" key="4">
    <source>
        <dbReference type="ARBA" id="ARBA00008654"/>
    </source>
</evidence>
<comment type="catalytic activity">
    <reaction evidence="15">
        <text>N(6),N(6),N(6)-trimethyl-L-lysine + 2-oxoglutarate + O2 = (3S)-3-hydroxy-N(6),N(6),N(6)-trimethyl-L-lysine + succinate + CO2</text>
        <dbReference type="Rhea" id="RHEA:14181"/>
        <dbReference type="ChEBI" id="CHEBI:15379"/>
        <dbReference type="ChEBI" id="CHEBI:16526"/>
        <dbReference type="ChEBI" id="CHEBI:16810"/>
        <dbReference type="ChEBI" id="CHEBI:30031"/>
        <dbReference type="ChEBI" id="CHEBI:58100"/>
        <dbReference type="ChEBI" id="CHEBI:141499"/>
        <dbReference type="EC" id="1.14.11.8"/>
    </reaction>
</comment>
<dbReference type="NCBIfam" id="TIGR02410">
    <property type="entry name" value="carnitine_TMLD"/>
    <property type="match status" value="1"/>
</dbReference>
<evidence type="ECO:0000256" key="15">
    <source>
        <dbReference type="ARBA" id="ARBA00049334"/>
    </source>
</evidence>
<evidence type="ECO:0000256" key="11">
    <source>
        <dbReference type="ARBA" id="ARBA00030363"/>
    </source>
</evidence>
<evidence type="ECO:0000256" key="5">
    <source>
        <dbReference type="ARBA" id="ARBA00012267"/>
    </source>
</evidence>
<dbReference type="Gene3D" id="3.30.2020.30">
    <property type="match status" value="1"/>
</dbReference>
<comment type="caution">
    <text evidence="19">The sequence shown here is derived from an EMBL/GenBank/DDBJ whole genome shotgun (WGS) entry which is preliminary data.</text>
</comment>
<dbReference type="GO" id="GO:0050353">
    <property type="term" value="F:trimethyllysine dioxygenase activity"/>
    <property type="evidence" value="ECO:0007669"/>
    <property type="project" value="UniProtKB-EC"/>
</dbReference>
<dbReference type="CDD" id="cd00250">
    <property type="entry name" value="CAS_like"/>
    <property type="match status" value="1"/>
</dbReference>
<comment type="cofactor">
    <cofactor evidence="1">
        <name>Fe(2+)</name>
        <dbReference type="ChEBI" id="CHEBI:29033"/>
    </cofactor>
</comment>
<dbReference type="Gene3D" id="3.60.130.10">
    <property type="entry name" value="Clavaminate synthase-like"/>
    <property type="match status" value="1"/>
</dbReference>
<comment type="pathway">
    <text evidence="3">Amine and polyamine biosynthesis; carnitine biosynthesis.</text>
</comment>
<dbReference type="EMBL" id="QZBM01000269">
    <property type="protein sequence ID" value="THZ17672.1"/>
    <property type="molecule type" value="Genomic_DNA"/>
</dbReference>
<evidence type="ECO:0000256" key="10">
    <source>
        <dbReference type="ARBA" id="ARBA00023004"/>
    </source>
</evidence>
<evidence type="ECO:0000256" key="9">
    <source>
        <dbReference type="ARBA" id="ARBA00023002"/>
    </source>
</evidence>
<sequence>MAMNIRLSGLVASGGLKVCNTATTTRHGIRVIARSFSDARILAQADVTTPSHGFSNGQNLGSISLKRNGIYLDTRLRITPFTDLEVKERPNSESLRWDGDRLYFENAEGEERTYVSNMWLRDQCPCHECVHPVTRQRQLDTFSIDPNVKPSSLNIQTQAKQTIQIGWQDGHQSEYPLKLLRKGRPTHTTVKRRGLVEQIMFDKTIAATPPTVDYKDIMEADGIAEWTRQINVHGLSFVKNCPIDPDATRNLLEKIGPIRETHYGGFYDFTSNMASKDTAYTSLALESHTDTTYFSEPAGLQMFHMLSHTGGSGGESLLVDGFAAARQLYAEDKEAYKTLSTIGIWAHASGNEDVSIQPYVCFPVLSHDPIMGHLIQVRWNNSDRAAIEAPSDMIDKWYEAARKFNGILNDAQNQYWTQLEPGMPLIFDNWRVLHGRSVFSGKRRMAGGYINRDDFISKYKLTNAGREEVLEATVTG</sequence>
<comment type="similarity">
    <text evidence="4">Belongs to the gamma-BBH/TMLD family.</text>
</comment>
<dbReference type="EC" id="1.14.11.8" evidence="5"/>
<evidence type="ECO:0000256" key="8">
    <source>
        <dbReference type="ARBA" id="ARBA00022964"/>
    </source>
</evidence>
<dbReference type="InterPro" id="IPR003819">
    <property type="entry name" value="TauD/TfdA-like"/>
</dbReference>
<proteinExistence type="inferred from homology"/>
<dbReference type="UniPathway" id="UPA00118"/>
<feature type="domain" description="Gamma-butyrobetaine hydroxylase-like N-terminal" evidence="18">
    <location>
        <begin position="108"/>
        <end position="181"/>
    </location>
</feature>
<evidence type="ECO:0000256" key="2">
    <source>
        <dbReference type="ARBA" id="ARBA00001961"/>
    </source>
</evidence>
<evidence type="ECO:0000256" key="7">
    <source>
        <dbReference type="ARBA" id="ARBA00022873"/>
    </source>
</evidence>
<keyword evidence="7" id="KW-0124">Carnitine biosynthesis</keyword>
<evidence type="ECO:0000313" key="20">
    <source>
        <dbReference type="Proteomes" id="UP000308005"/>
    </source>
</evidence>
<dbReference type="FunFam" id="3.30.2020.30:FF:000002">
    <property type="entry name" value="Putative gamma-butyrobetaine dioxygenase"/>
    <property type="match status" value="1"/>
</dbReference>
<evidence type="ECO:0000256" key="13">
    <source>
        <dbReference type="ARBA" id="ARBA00032283"/>
    </source>
</evidence>
<dbReference type="InterPro" id="IPR010376">
    <property type="entry name" value="GBBH-like_N"/>
</dbReference>
<evidence type="ECO:0000313" key="19">
    <source>
        <dbReference type="EMBL" id="THZ17672.1"/>
    </source>
</evidence>
<dbReference type="SUPFAM" id="SSF51197">
    <property type="entry name" value="Clavaminate synthase-like"/>
    <property type="match status" value="1"/>
</dbReference>
<dbReference type="Pfam" id="PF06155">
    <property type="entry name" value="GBBH-like_N"/>
    <property type="match status" value="1"/>
</dbReference>
<gene>
    <name evidence="19" type="ORF">D6C91_05817</name>
</gene>
<evidence type="ECO:0000256" key="12">
    <source>
        <dbReference type="ARBA" id="ARBA00031778"/>
    </source>
</evidence>
<keyword evidence="9" id="KW-0560">Oxidoreductase</keyword>
<dbReference type="InterPro" id="IPR050411">
    <property type="entry name" value="AlphaKG_dependent_hydroxylases"/>
</dbReference>
<dbReference type="GO" id="GO:0005739">
    <property type="term" value="C:mitochondrion"/>
    <property type="evidence" value="ECO:0007669"/>
    <property type="project" value="TreeGrafter"/>
</dbReference>
<dbReference type="InterPro" id="IPR012776">
    <property type="entry name" value="Trimethyllysine_dOase"/>
</dbReference>
<evidence type="ECO:0000256" key="16">
    <source>
        <dbReference type="ARBA" id="ARBA00071191"/>
    </source>
</evidence>
<accession>A0A4S9T1A8</accession>
<dbReference type="AlphaFoldDB" id="A0A4S9T1A8"/>
<comment type="function">
    <text evidence="14">Converts trimethyllysine (TML) into hydroxytrimethyllysine (HTML).</text>
</comment>
<dbReference type="InterPro" id="IPR038492">
    <property type="entry name" value="GBBH-like_N_sf"/>
</dbReference>